<evidence type="ECO:0000313" key="10">
    <source>
        <dbReference type="Proteomes" id="UP001549139"/>
    </source>
</evidence>
<comment type="subcellular location">
    <subcellularLocation>
        <location evidence="1">Cell membrane</location>
        <topology evidence="1">Multi-pass membrane protein</topology>
    </subcellularLocation>
</comment>
<name>A0ABV2NZQ4_9CORY</name>
<protein>
    <submittedName>
        <fullName evidence="9">Type VII secretion integral membrane protein EccD</fullName>
    </submittedName>
</protein>
<evidence type="ECO:0000256" key="3">
    <source>
        <dbReference type="ARBA" id="ARBA00022475"/>
    </source>
</evidence>
<keyword evidence="6 7" id="KW-0472">Membrane</keyword>
<feature type="transmembrane region" description="Helical" evidence="7">
    <location>
        <begin position="149"/>
        <end position="166"/>
    </location>
</feature>
<sequence length="446" mass="44564">MGAAPESRGRIPLVATSAHHVVRVTVRVSVVAFHRDIDVTLPTSSTLAEVLPELARLVELPEVHRPWQATTAGGAPLDMHTPLYALKLHDGASVALHPEEPTPPPVVRDAADALAGAAEAARQVRGLDAAATFAGLAAAVLVARAYLPWHAALGAAALLALVVASAGRSRPAFAAVPVLASLGAGLWVAGAGQGTESVGLGALAAALSAVVAVGVGAALHLAGHALVAYIAATCALVAIGALGVWLPGPLAPPALTLLAGVLAVMATPGVATRAAGLTVPRVPTAGEEFDRSDAYQDDVDARSTTATAIASALSAAIATCCVPAVLWVGRAGGVWACALCLGVAGALVVYASRHHWAGPRLCLTAVALAAVVAAAAAAAQVGHPACIALACLAALTATTTVIWAPRVADLEPTTVVWFERAEIAATIAVIPLAVHLTGLFDMIRGI</sequence>
<proteinExistence type="inferred from homology"/>
<dbReference type="Proteomes" id="UP001549139">
    <property type="component" value="Unassembled WGS sequence"/>
</dbReference>
<feature type="transmembrane region" description="Helical" evidence="7">
    <location>
        <begin position="357"/>
        <end position="378"/>
    </location>
</feature>
<feature type="transmembrane region" description="Helical" evidence="7">
    <location>
        <begin position="198"/>
        <end position="219"/>
    </location>
</feature>
<feature type="domain" description="EccD-like transmembrane" evidence="8">
    <location>
        <begin position="129"/>
        <end position="446"/>
    </location>
</feature>
<feature type="transmembrane region" description="Helical" evidence="7">
    <location>
        <begin position="333"/>
        <end position="351"/>
    </location>
</feature>
<dbReference type="Pfam" id="PF08817">
    <property type="entry name" value="YukD"/>
    <property type="match status" value="1"/>
</dbReference>
<keyword evidence="4 7" id="KW-0812">Transmembrane</keyword>
<dbReference type="Pfam" id="PF19053">
    <property type="entry name" value="EccD"/>
    <property type="match status" value="1"/>
</dbReference>
<dbReference type="EMBL" id="JBEPNZ010000001">
    <property type="protein sequence ID" value="MET3945078.1"/>
    <property type="molecule type" value="Genomic_DNA"/>
</dbReference>
<gene>
    <name evidence="9" type="ORF">JOF50_001877</name>
</gene>
<comment type="caution">
    <text evidence="9">The sequence shown here is derived from an EMBL/GenBank/DDBJ whole genome shotgun (WGS) entry which is preliminary data.</text>
</comment>
<comment type="similarity">
    <text evidence="2">Belongs to the EccD/Snm4 family.</text>
</comment>
<dbReference type="NCBIfam" id="TIGR03920">
    <property type="entry name" value="T7SS_EccD"/>
    <property type="match status" value="1"/>
</dbReference>
<feature type="transmembrane region" description="Helical" evidence="7">
    <location>
        <begin position="173"/>
        <end position="192"/>
    </location>
</feature>
<accession>A0ABV2NZQ4</accession>
<evidence type="ECO:0000256" key="1">
    <source>
        <dbReference type="ARBA" id="ARBA00004651"/>
    </source>
</evidence>
<evidence type="ECO:0000256" key="2">
    <source>
        <dbReference type="ARBA" id="ARBA00006162"/>
    </source>
</evidence>
<keyword evidence="3" id="KW-1003">Cell membrane</keyword>
<feature type="transmembrane region" description="Helical" evidence="7">
    <location>
        <begin position="385"/>
        <end position="403"/>
    </location>
</feature>
<dbReference type="InterPro" id="IPR044049">
    <property type="entry name" value="EccD_transm"/>
</dbReference>
<feature type="transmembrane region" description="Helical" evidence="7">
    <location>
        <begin position="306"/>
        <end position="326"/>
    </location>
</feature>
<evidence type="ECO:0000256" key="7">
    <source>
        <dbReference type="SAM" id="Phobius"/>
    </source>
</evidence>
<feature type="transmembrane region" description="Helical" evidence="7">
    <location>
        <begin position="423"/>
        <end position="443"/>
    </location>
</feature>
<evidence type="ECO:0000256" key="6">
    <source>
        <dbReference type="ARBA" id="ARBA00023136"/>
    </source>
</evidence>
<feature type="transmembrane region" description="Helical" evidence="7">
    <location>
        <begin position="226"/>
        <end position="246"/>
    </location>
</feature>
<evidence type="ECO:0000256" key="4">
    <source>
        <dbReference type="ARBA" id="ARBA00022692"/>
    </source>
</evidence>
<evidence type="ECO:0000313" key="9">
    <source>
        <dbReference type="EMBL" id="MET3945078.1"/>
    </source>
</evidence>
<dbReference type="Gene3D" id="3.10.20.90">
    <property type="entry name" value="Phosphatidylinositol 3-kinase Catalytic Subunit, Chain A, domain 1"/>
    <property type="match status" value="1"/>
</dbReference>
<keyword evidence="5 7" id="KW-1133">Transmembrane helix</keyword>
<dbReference type="InterPro" id="IPR024962">
    <property type="entry name" value="YukD-like"/>
</dbReference>
<organism evidence="9 10">
    <name type="scientific">Corynebacterium mucifaciens</name>
    <dbReference type="NCBI Taxonomy" id="57171"/>
    <lineage>
        <taxon>Bacteria</taxon>
        <taxon>Bacillati</taxon>
        <taxon>Actinomycetota</taxon>
        <taxon>Actinomycetes</taxon>
        <taxon>Mycobacteriales</taxon>
        <taxon>Corynebacteriaceae</taxon>
        <taxon>Corynebacterium</taxon>
    </lineage>
</organism>
<keyword evidence="10" id="KW-1185">Reference proteome</keyword>
<reference evidence="9 10" key="1">
    <citation type="submission" date="2024-06" db="EMBL/GenBank/DDBJ databases">
        <title>Sequencing the genomes of 1000 actinobacteria strains.</title>
        <authorList>
            <person name="Klenk H.-P."/>
        </authorList>
    </citation>
    <scope>NUCLEOTIDE SEQUENCE [LARGE SCALE GENOMIC DNA]</scope>
    <source>
        <strain evidence="9 10">DSM 44265</strain>
    </source>
</reference>
<evidence type="ECO:0000259" key="8">
    <source>
        <dbReference type="Pfam" id="PF19053"/>
    </source>
</evidence>
<evidence type="ECO:0000256" key="5">
    <source>
        <dbReference type="ARBA" id="ARBA00022989"/>
    </source>
</evidence>
<dbReference type="InterPro" id="IPR006707">
    <property type="entry name" value="T7SS_EccD"/>
</dbReference>